<comment type="caution">
    <text evidence="2">The sequence shown here is derived from an EMBL/GenBank/DDBJ whole genome shotgun (WGS) entry which is preliminary data.</text>
</comment>
<reference evidence="2 3" key="1">
    <citation type="submission" date="2022-01" db="EMBL/GenBank/DDBJ databases">
        <title>A high-quality chromosome-level genome assembly of rohu carp, Labeo rohita.</title>
        <authorList>
            <person name="Arick M.A. II"/>
            <person name="Hsu C.-Y."/>
            <person name="Magbanua Z."/>
            <person name="Pechanova O."/>
            <person name="Grover C."/>
            <person name="Miller E."/>
            <person name="Thrash A."/>
            <person name="Ezzel L."/>
            <person name="Alam S."/>
            <person name="Benzie J."/>
            <person name="Hamilton M."/>
            <person name="Karsi A."/>
            <person name="Lawrence M.L."/>
            <person name="Peterson D.G."/>
        </authorList>
    </citation>
    <scope>NUCLEOTIDE SEQUENCE [LARGE SCALE GENOMIC DNA]</scope>
    <source>
        <strain evidence="3">BAU-BD-2019</strain>
        <tissue evidence="2">Blood</tissue>
    </source>
</reference>
<keyword evidence="3" id="KW-1185">Reference proteome</keyword>
<sequence length="340" mass="38445">MLDSLSTDLCSEIVTVRSDVKGWLEPLQQMVESNTSTIKELERSSSDHSDRITELENLISTLNDRLTHLDAKCEYLEGRSRRNNIRLVGLPEGSEGSRPTEYVAQLLQEVLQLRDKPLLDRAHRTLRDKPKKGQPPRPLIVRVHYFHVRTEILQRAAELSPLNYDGKRLSIFADYTTAVAKKRSAFRDVKRVLHSCPGVRFGLFFPAVLRITTADGVSHKFVEPSVALDFIRKNVKSTETVASVRTNNTRSEYFNLYRSTRQGCPLSPLLFAIAIEPLSAALKVNSLIKRNNKNRYRAEGLASLSVLAKPTPAPVFTYVAYLGNNLMFAHHINSPVTFPY</sequence>
<dbReference type="EMBL" id="JACTAM010000001">
    <property type="protein sequence ID" value="KAI2668924.1"/>
    <property type="molecule type" value="Genomic_DNA"/>
</dbReference>
<evidence type="ECO:0000256" key="1">
    <source>
        <dbReference type="SAM" id="Coils"/>
    </source>
</evidence>
<feature type="coiled-coil region" evidence="1">
    <location>
        <begin position="38"/>
        <end position="72"/>
    </location>
</feature>
<evidence type="ECO:0000313" key="3">
    <source>
        <dbReference type="Proteomes" id="UP000830375"/>
    </source>
</evidence>
<dbReference type="Proteomes" id="UP000830375">
    <property type="component" value="Unassembled WGS sequence"/>
</dbReference>
<protein>
    <submittedName>
        <fullName evidence="2">LINE-1 retrotransposable element ORF1 protein</fullName>
    </submittedName>
</protein>
<proteinExistence type="predicted"/>
<dbReference type="PANTHER" id="PTHR11505">
    <property type="entry name" value="L1 TRANSPOSABLE ELEMENT-RELATED"/>
    <property type="match status" value="1"/>
</dbReference>
<dbReference type="InterPro" id="IPR004244">
    <property type="entry name" value="Transposase_22"/>
</dbReference>
<gene>
    <name evidence="2" type="ORF">H4Q32_028721</name>
</gene>
<name>A0ABQ8N1H9_LABRO</name>
<dbReference type="Gene3D" id="3.30.70.1820">
    <property type="entry name" value="L1 transposable element, RRM domain"/>
    <property type="match status" value="1"/>
</dbReference>
<accession>A0ABQ8N1H9</accession>
<evidence type="ECO:0000313" key="2">
    <source>
        <dbReference type="EMBL" id="KAI2668924.1"/>
    </source>
</evidence>
<keyword evidence="1" id="KW-0175">Coiled coil</keyword>
<organism evidence="2 3">
    <name type="scientific">Labeo rohita</name>
    <name type="common">Indian major carp</name>
    <name type="synonym">Cyprinus rohita</name>
    <dbReference type="NCBI Taxonomy" id="84645"/>
    <lineage>
        <taxon>Eukaryota</taxon>
        <taxon>Metazoa</taxon>
        <taxon>Chordata</taxon>
        <taxon>Craniata</taxon>
        <taxon>Vertebrata</taxon>
        <taxon>Euteleostomi</taxon>
        <taxon>Actinopterygii</taxon>
        <taxon>Neopterygii</taxon>
        <taxon>Teleostei</taxon>
        <taxon>Ostariophysi</taxon>
        <taxon>Cypriniformes</taxon>
        <taxon>Cyprinidae</taxon>
        <taxon>Labeoninae</taxon>
        <taxon>Labeonini</taxon>
        <taxon>Labeo</taxon>
    </lineage>
</organism>